<proteinExistence type="predicted"/>
<evidence type="ECO:0000313" key="2">
    <source>
        <dbReference type="Proteomes" id="UP000256373"/>
    </source>
</evidence>
<protein>
    <submittedName>
        <fullName evidence="1">Uncharacterized protein</fullName>
    </submittedName>
</protein>
<accession>A0A3D8YAW8</accession>
<reference evidence="1 2" key="1">
    <citation type="submission" date="2018-07" db="EMBL/GenBank/DDBJ databases">
        <title>Dyadobacter roseus sp. nov., isolated from rose rhizosphere soil.</title>
        <authorList>
            <person name="Chen L."/>
        </authorList>
    </citation>
    <scope>NUCLEOTIDE SEQUENCE [LARGE SCALE GENOMIC DNA]</scope>
    <source>
        <strain evidence="1 2">RS19</strain>
    </source>
</reference>
<evidence type="ECO:0000313" key="1">
    <source>
        <dbReference type="EMBL" id="REA60950.1"/>
    </source>
</evidence>
<name>A0A3D8YAW8_9BACT</name>
<organism evidence="1 2">
    <name type="scientific">Dyadobacter luteus</name>
    <dbReference type="NCBI Taxonomy" id="2259619"/>
    <lineage>
        <taxon>Bacteria</taxon>
        <taxon>Pseudomonadati</taxon>
        <taxon>Bacteroidota</taxon>
        <taxon>Cytophagia</taxon>
        <taxon>Cytophagales</taxon>
        <taxon>Spirosomataceae</taxon>
        <taxon>Dyadobacter</taxon>
    </lineage>
</organism>
<gene>
    <name evidence="1" type="ORF">DSL64_13730</name>
</gene>
<dbReference type="EMBL" id="QNUL01000009">
    <property type="protein sequence ID" value="REA60950.1"/>
    <property type="molecule type" value="Genomic_DNA"/>
</dbReference>
<sequence>MNFRQAWVKTFKAEKNKLYQMLDRGLLLLAVLATRVQVKVRSNLAAIGTICTMWNPLGNWEITWFEEIVLL</sequence>
<dbReference type="Proteomes" id="UP000256373">
    <property type="component" value="Unassembled WGS sequence"/>
</dbReference>
<keyword evidence="2" id="KW-1185">Reference proteome</keyword>
<comment type="caution">
    <text evidence="1">The sequence shown here is derived from an EMBL/GenBank/DDBJ whole genome shotgun (WGS) entry which is preliminary data.</text>
</comment>
<dbReference type="AlphaFoldDB" id="A0A3D8YAW8"/>